<organism evidence="2 3">
    <name type="scientific">Candida maltosa (strain Xu316)</name>
    <name type="common">Yeast</name>
    <dbReference type="NCBI Taxonomy" id="1245528"/>
    <lineage>
        <taxon>Eukaryota</taxon>
        <taxon>Fungi</taxon>
        <taxon>Dikarya</taxon>
        <taxon>Ascomycota</taxon>
        <taxon>Saccharomycotina</taxon>
        <taxon>Pichiomycetes</taxon>
        <taxon>Debaryomycetaceae</taxon>
        <taxon>Candida/Lodderomyces clade</taxon>
        <taxon>Candida</taxon>
    </lineage>
</organism>
<keyword evidence="3" id="KW-1185">Reference proteome</keyword>
<dbReference type="STRING" id="1245528.M3INU0"/>
<dbReference type="eggNOG" id="KOG1216">
    <property type="taxonomic scope" value="Eukaryota"/>
</dbReference>
<dbReference type="Proteomes" id="UP000011777">
    <property type="component" value="Unassembled WGS sequence"/>
</dbReference>
<feature type="region of interest" description="Disordered" evidence="1">
    <location>
        <begin position="155"/>
        <end position="226"/>
    </location>
</feature>
<comment type="caution">
    <text evidence="2">The sequence shown here is derived from an EMBL/GenBank/DDBJ whole genome shotgun (WGS) entry which is preliminary data.</text>
</comment>
<dbReference type="AlphaFoldDB" id="M3INU0"/>
<dbReference type="OrthoDB" id="4014434at2759"/>
<protein>
    <submittedName>
        <fullName evidence="2">Uncharacterized protein</fullName>
    </submittedName>
</protein>
<proteinExistence type="predicted"/>
<dbReference type="HOGENOM" id="CLU_799248_0_0_1"/>
<evidence type="ECO:0000313" key="3">
    <source>
        <dbReference type="Proteomes" id="UP000011777"/>
    </source>
</evidence>
<sequence>MFNQCIGCDLKRSDDEPIFDRLNVLCPICRISRYLNQFILTNIQHQQQHHQEVSLLTDEEIYDSIDYNLVAQFMKKKFSESTKIYALKQLSTSHKSMNHIKVLLLKDEYLKKFKFGSMTDRVIVQQCNKFIKHINQFGVLSFDEEESEDDVAEILPRVESSSSSPEVQEIPPTEKTEQQPKLSSVRKRSIEDDKDANNSTKKPNNDKILESTDKNQNTNPALPMDPQKTQQEILSIPITNQSVSINMTTPKTQMTSSNLVQQSNTVANKNLATQNPPSQSKPPSSSKTLTCIKCNTDWNAEYGFSFNLTSLCPQCYLINNLLGFGENLPHLERLKHDLLVMNVNQND</sequence>
<dbReference type="EMBL" id="AOGT01001264">
    <property type="protein sequence ID" value="EMG48076.1"/>
    <property type="molecule type" value="Genomic_DNA"/>
</dbReference>
<gene>
    <name evidence="2" type="ORF">G210_1420</name>
</gene>
<name>M3INU0_CANMX</name>
<accession>M3INU0</accession>
<reference evidence="2 3" key="1">
    <citation type="submission" date="2013-02" db="EMBL/GenBank/DDBJ databases">
        <title>Genome sequence of Candida maltosa Xu316, a potential industrial strain for xylitol and ethanol production.</title>
        <authorList>
            <person name="Yu J."/>
            <person name="Wang Q."/>
            <person name="Geng X."/>
            <person name="Bao W."/>
            <person name="He P."/>
            <person name="Cai J."/>
        </authorList>
    </citation>
    <scope>NUCLEOTIDE SEQUENCE [LARGE SCALE GENOMIC DNA]</scope>
    <source>
        <strain evidence="3">Xu316</strain>
    </source>
</reference>
<evidence type="ECO:0000256" key="1">
    <source>
        <dbReference type="SAM" id="MobiDB-lite"/>
    </source>
</evidence>
<feature type="compositionally biased region" description="Basic and acidic residues" evidence="1">
    <location>
        <begin position="203"/>
        <end position="213"/>
    </location>
</feature>
<evidence type="ECO:0000313" key="2">
    <source>
        <dbReference type="EMBL" id="EMG48076.1"/>
    </source>
</evidence>